<accession>A0A9D1Y7B4</accession>
<dbReference type="InterPro" id="IPR027417">
    <property type="entry name" value="P-loop_NTPase"/>
</dbReference>
<reference evidence="1" key="2">
    <citation type="submission" date="2021-04" db="EMBL/GenBank/DDBJ databases">
        <authorList>
            <person name="Gilroy R."/>
        </authorList>
    </citation>
    <scope>NUCLEOTIDE SEQUENCE</scope>
    <source>
        <strain evidence="1">ChiBcec16_6824</strain>
    </source>
</reference>
<dbReference type="PANTHER" id="PTHR37816">
    <property type="entry name" value="YALI0E33011P"/>
    <property type="match status" value="1"/>
</dbReference>
<reference evidence="1" key="1">
    <citation type="journal article" date="2021" name="PeerJ">
        <title>Extensive microbial diversity within the chicken gut microbiome revealed by metagenomics and culture.</title>
        <authorList>
            <person name="Gilroy R."/>
            <person name="Ravi A."/>
            <person name="Getino M."/>
            <person name="Pursley I."/>
            <person name="Horton D.L."/>
            <person name="Alikhan N.F."/>
            <person name="Baker D."/>
            <person name="Gharbi K."/>
            <person name="Hall N."/>
            <person name="Watson M."/>
            <person name="Adriaenssens E.M."/>
            <person name="Foster-Nyarko E."/>
            <person name="Jarju S."/>
            <person name="Secka A."/>
            <person name="Antonio M."/>
            <person name="Oren A."/>
            <person name="Chaudhuri R.R."/>
            <person name="La Ragione R."/>
            <person name="Hildebrand F."/>
            <person name="Pallen M.J."/>
        </authorList>
    </citation>
    <scope>NUCLEOTIDE SEQUENCE</scope>
    <source>
        <strain evidence="1">ChiBcec16_6824</strain>
    </source>
</reference>
<dbReference type="AlphaFoldDB" id="A0A9D1Y7B4"/>
<dbReference type="SUPFAM" id="SSF52540">
    <property type="entry name" value="P-loop containing nucleoside triphosphate hydrolases"/>
    <property type="match status" value="1"/>
</dbReference>
<dbReference type="InterPro" id="IPR052922">
    <property type="entry name" value="Cytidylate_Kinase-2"/>
</dbReference>
<evidence type="ECO:0000313" key="2">
    <source>
        <dbReference type="Proteomes" id="UP000823868"/>
    </source>
</evidence>
<proteinExistence type="predicted"/>
<comment type="caution">
    <text evidence="1">The sequence shown here is derived from an EMBL/GenBank/DDBJ whole genome shotgun (WGS) entry which is preliminary data.</text>
</comment>
<dbReference type="PANTHER" id="PTHR37816:SF3">
    <property type="entry name" value="MODULATES DNA TOPOLOGY"/>
    <property type="match status" value="1"/>
</dbReference>
<dbReference type="EMBL" id="DXDX01000062">
    <property type="protein sequence ID" value="HIY20919.1"/>
    <property type="molecule type" value="Genomic_DNA"/>
</dbReference>
<name>A0A9D1Y7B4_9FIRM</name>
<dbReference type="Proteomes" id="UP000823868">
    <property type="component" value="Unassembled WGS sequence"/>
</dbReference>
<sequence length="169" mass="19964">MKIAILGYSGSGKSTLARRLGEKLDSPVLHLDQVQFTSGWVERDRGEAVSLVEAFLEREQWVIEGNYSEFALERRLHEADRIFLLELNRWTCLIRAMRRVARFRGQTRPDMAPGCPERWDWEFLRWVVWDGRSAQRRRQYRQIAAQYPEKTMVFRRAGEIEKTVEGMVC</sequence>
<organism evidence="1 2">
    <name type="scientific">Candidatus Flavonifractor merdigallinarum</name>
    <dbReference type="NCBI Taxonomy" id="2838589"/>
    <lineage>
        <taxon>Bacteria</taxon>
        <taxon>Bacillati</taxon>
        <taxon>Bacillota</taxon>
        <taxon>Clostridia</taxon>
        <taxon>Eubacteriales</taxon>
        <taxon>Oscillospiraceae</taxon>
        <taxon>Flavonifractor</taxon>
    </lineage>
</organism>
<gene>
    <name evidence="1" type="ORF">H9841_03325</name>
</gene>
<evidence type="ECO:0000313" key="1">
    <source>
        <dbReference type="EMBL" id="HIY20919.1"/>
    </source>
</evidence>
<dbReference type="Gene3D" id="3.40.50.300">
    <property type="entry name" value="P-loop containing nucleotide triphosphate hydrolases"/>
    <property type="match status" value="1"/>
</dbReference>
<protein>
    <submittedName>
        <fullName evidence="1">DNA topology modulation protein FlaR</fullName>
    </submittedName>
</protein>